<dbReference type="AlphaFoldDB" id="A0A3L8Q1X7"/>
<dbReference type="EMBL" id="QZEI01000001">
    <property type="protein sequence ID" value="RLV61594.1"/>
    <property type="molecule type" value="Genomic_DNA"/>
</dbReference>
<reference evidence="4 5" key="1">
    <citation type="submission" date="2018-09" db="EMBL/GenBank/DDBJ databases">
        <title>Phylogeny of the Shewanellaceae, and recommendation for two new genera, Pseudoshewanella and Parashewanella.</title>
        <authorList>
            <person name="Wang G."/>
        </authorList>
    </citation>
    <scope>NUCLEOTIDE SEQUENCE [LARGE SCALE GENOMIC DNA]</scope>
    <source>
        <strain evidence="4 5">C51</strain>
    </source>
</reference>
<dbReference type="Proteomes" id="UP000281474">
    <property type="component" value="Unassembled WGS sequence"/>
</dbReference>
<dbReference type="RefSeq" id="WP_121836993.1">
    <property type="nucleotide sequence ID" value="NZ_ML014753.1"/>
</dbReference>
<evidence type="ECO:0000313" key="4">
    <source>
        <dbReference type="EMBL" id="RLV61594.1"/>
    </source>
</evidence>
<dbReference type="PANTHER" id="PTHR30035:SF3">
    <property type="entry name" value="INTERMEMBRANE PHOSPHOLIPID TRANSPORT SYSTEM LIPOPROTEIN MLAA"/>
    <property type="match status" value="1"/>
</dbReference>
<dbReference type="InterPro" id="IPR007428">
    <property type="entry name" value="MlaA"/>
</dbReference>
<gene>
    <name evidence="4" type="ORF">D5018_00300</name>
</gene>
<dbReference type="GO" id="GO:0016020">
    <property type="term" value="C:membrane"/>
    <property type="evidence" value="ECO:0007669"/>
    <property type="project" value="InterPro"/>
</dbReference>
<name>A0A3L8Q1X7_9GAMM</name>
<dbReference type="OrthoDB" id="9785326at2"/>
<evidence type="ECO:0000256" key="2">
    <source>
        <dbReference type="ARBA" id="ARBA00022729"/>
    </source>
</evidence>
<proteinExistence type="inferred from homology"/>
<organism evidence="4 5">
    <name type="scientific">Parashewanella curva</name>
    <dbReference type="NCBI Taxonomy" id="2338552"/>
    <lineage>
        <taxon>Bacteria</taxon>
        <taxon>Pseudomonadati</taxon>
        <taxon>Pseudomonadota</taxon>
        <taxon>Gammaproteobacteria</taxon>
        <taxon>Alteromonadales</taxon>
        <taxon>Shewanellaceae</taxon>
        <taxon>Parashewanella</taxon>
    </lineage>
</organism>
<feature type="signal peptide" evidence="3">
    <location>
        <begin position="1"/>
        <end position="23"/>
    </location>
</feature>
<comment type="similarity">
    <text evidence="1">Belongs to the MlaA family.</text>
</comment>
<accession>A0A3L8Q1X7</accession>
<keyword evidence="4" id="KW-0449">Lipoprotein</keyword>
<dbReference type="PROSITE" id="PS51257">
    <property type="entry name" value="PROKAR_LIPOPROTEIN"/>
    <property type="match status" value="1"/>
</dbReference>
<dbReference type="PANTHER" id="PTHR30035">
    <property type="entry name" value="LIPOPROTEIN VACJ-RELATED"/>
    <property type="match status" value="1"/>
</dbReference>
<protein>
    <submittedName>
        <fullName evidence="4">VacJ family lipoprotein</fullName>
    </submittedName>
</protein>
<evidence type="ECO:0000313" key="5">
    <source>
        <dbReference type="Proteomes" id="UP000281474"/>
    </source>
</evidence>
<comment type="caution">
    <text evidence="4">The sequence shown here is derived from an EMBL/GenBank/DDBJ whole genome shotgun (WGS) entry which is preliminary data.</text>
</comment>
<dbReference type="PRINTS" id="PR01805">
    <property type="entry name" value="VACJLIPOPROT"/>
</dbReference>
<evidence type="ECO:0000256" key="3">
    <source>
        <dbReference type="SAM" id="SignalP"/>
    </source>
</evidence>
<feature type="chain" id="PRO_5018026032" evidence="3">
    <location>
        <begin position="24"/>
        <end position="265"/>
    </location>
</feature>
<evidence type="ECO:0000256" key="1">
    <source>
        <dbReference type="ARBA" id="ARBA00010634"/>
    </source>
</evidence>
<keyword evidence="2 3" id="KW-0732">Signal</keyword>
<dbReference type="Pfam" id="PF04333">
    <property type="entry name" value="MlaA"/>
    <property type="match status" value="1"/>
</dbReference>
<dbReference type="GO" id="GO:0120010">
    <property type="term" value="P:intermembrane phospholipid transfer"/>
    <property type="evidence" value="ECO:0007669"/>
    <property type="project" value="TreeGrafter"/>
</dbReference>
<keyword evidence="5" id="KW-1185">Reference proteome</keyword>
<sequence>MGQRIIFVCLLILTLGTGCTSKAILETNQAAQTDNVSTSKSSQPQYNDDRDPFEGFNRAMWNFNYNYLDKYVLKPVAHSYNDYVPSPIKTGVVNFVENLDEPSSLLNNTLQGKWKNAATSGGRFIINSTIGLLGLVDVAEMMGISAKQESFSEVVGYYGVPDGPYFMLPAYGPKVTRELATDWVDDLYFPLAELSTGQNLIRVALKGLNARVAAIPQERLLDNSLDPYSFVKNAYLQNVQFKLHDGKVPQNQGSDDVDAYLDELD</sequence>